<dbReference type="Gene3D" id="3.40.630.30">
    <property type="match status" value="1"/>
</dbReference>
<sequence>MIISTPRLILRELTEDDLPALRAILQDAETMRAYEGAFDEQMVQAWLPESISFGGWCFYQNGSSVASCAFAASQLCSSRRAMMRGHGLVVILLALCLGALGGCAPEQQPPMESDRSQFSAPAGGFIAQVVVSGAEGATVTWIDDSAKLIITTEGSSSCPLVPLRLDGEDQDTIVLGRDDGGNDVCSADLGPTSSTIARPKSWDPGIQIVGTYTDTELYLTPSR</sequence>
<accession>A0ABU8L956</accession>
<dbReference type="SUPFAM" id="SSF55729">
    <property type="entry name" value="Acyl-CoA N-acyltransferases (Nat)"/>
    <property type="match status" value="1"/>
</dbReference>
<feature type="domain" description="N-acetyltransferase" evidence="1">
    <location>
        <begin position="7"/>
        <end position="56"/>
    </location>
</feature>
<dbReference type="Pfam" id="PF13302">
    <property type="entry name" value="Acetyltransf_3"/>
    <property type="match status" value="1"/>
</dbReference>
<evidence type="ECO:0000313" key="2">
    <source>
        <dbReference type="EMBL" id="MEJ1087668.1"/>
    </source>
</evidence>
<keyword evidence="3" id="KW-1185">Reference proteome</keyword>
<proteinExistence type="predicted"/>
<gene>
    <name evidence="2" type="ORF">WDU99_04995</name>
</gene>
<dbReference type="RefSeq" id="WP_337331337.1">
    <property type="nucleotide sequence ID" value="NZ_JBBDGM010000003.1"/>
</dbReference>
<comment type="caution">
    <text evidence="2">The sequence shown here is derived from an EMBL/GenBank/DDBJ whole genome shotgun (WGS) entry which is preliminary data.</text>
</comment>
<dbReference type="EMBL" id="JBBDGM010000003">
    <property type="protein sequence ID" value="MEJ1087668.1"/>
    <property type="molecule type" value="Genomic_DNA"/>
</dbReference>
<dbReference type="Proteomes" id="UP001371224">
    <property type="component" value="Unassembled WGS sequence"/>
</dbReference>
<organism evidence="2 3">
    <name type="scientific">Microbacterium bandirmense</name>
    <dbReference type="NCBI Taxonomy" id="3122050"/>
    <lineage>
        <taxon>Bacteria</taxon>
        <taxon>Bacillati</taxon>
        <taxon>Actinomycetota</taxon>
        <taxon>Actinomycetes</taxon>
        <taxon>Micrococcales</taxon>
        <taxon>Microbacteriaceae</taxon>
        <taxon>Microbacterium</taxon>
    </lineage>
</organism>
<name>A0ABU8L956_9MICO</name>
<evidence type="ECO:0000313" key="3">
    <source>
        <dbReference type="Proteomes" id="UP001371224"/>
    </source>
</evidence>
<dbReference type="InterPro" id="IPR016181">
    <property type="entry name" value="Acyl_CoA_acyltransferase"/>
</dbReference>
<protein>
    <submittedName>
        <fullName evidence="2">GNAT family N-acetyltransferase</fullName>
    </submittedName>
</protein>
<reference evidence="2 3" key="1">
    <citation type="submission" date="2024-02" db="EMBL/GenBank/DDBJ databases">
        <authorList>
            <person name="Saticioglu I.B."/>
        </authorList>
    </citation>
    <scope>NUCLEOTIDE SEQUENCE [LARGE SCALE GENOMIC DNA]</scope>
    <source>
        <strain evidence="2 3">Mu-80</strain>
    </source>
</reference>
<evidence type="ECO:0000259" key="1">
    <source>
        <dbReference type="Pfam" id="PF13302"/>
    </source>
</evidence>
<dbReference type="InterPro" id="IPR000182">
    <property type="entry name" value="GNAT_dom"/>
</dbReference>